<accession>B7PJU8</accession>
<dbReference type="EMBL" id="ABJB010143995">
    <property type="status" value="NOT_ANNOTATED_CDS"/>
    <property type="molecule type" value="Genomic_DNA"/>
</dbReference>
<name>B7PJU8_IXOSC</name>
<organism>
    <name type="scientific">Ixodes scapularis</name>
    <name type="common">Black-legged tick</name>
    <name type="synonym">Deer tick</name>
    <dbReference type="NCBI Taxonomy" id="6945"/>
    <lineage>
        <taxon>Eukaryota</taxon>
        <taxon>Metazoa</taxon>
        <taxon>Ecdysozoa</taxon>
        <taxon>Arthropoda</taxon>
        <taxon>Chelicerata</taxon>
        <taxon>Arachnida</taxon>
        <taxon>Acari</taxon>
        <taxon>Parasitiformes</taxon>
        <taxon>Ixodida</taxon>
        <taxon>Ixodoidea</taxon>
        <taxon>Ixodidae</taxon>
        <taxon>Ixodinae</taxon>
        <taxon>Ixodes</taxon>
    </lineage>
</organism>
<dbReference type="EMBL" id="ABJB010983291">
    <property type="status" value="NOT_ANNOTATED_CDS"/>
    <property type="molecule type" value="Genomic_DNA"/>
</dbReference>
<dbReference type="Proteomes" id="UP000001555">
    <property type="component" value="Unassembled WGS sequence"/>
</dbReference>
<dbReference type="InParanoid" id="B7PJU8"/>
<sequence>MQVPLMVMHDTCEDSTHPVLFRSAPAVNGLLEHSILVKWIPSADCLSGLTSSSCLQCGVIFMKFSFWSCCMFCTCLSCLDLKINGTSILGHIFKCPSK</sequence>
<evidence type="ECO:0000313" key="3">
    <source>
        <dbReference type="Proteomes" id="UP000001555"/>
    </source>
</evidence>
<proteinExistence type="predicted"/>
<dbReference type="AlphaFoldDB" id="B7PJU8"/>
<dbReference type="PaxDb" id="6945-B7PJU8"/>
<dbReference type="HOGENOM" id="CLU_2335940_0_0_1"/>
<keyword evidence="3" id="KW-1185">Reference proteome</keyword>
<evidence type="ECO:0000313" key="2">
    <source>
        <dbReference type="EnsemblMetazoa" id="ISCW003546-PA"/>
    </source>
</evidence>
<dbReference type="EnsemblMetazoa" id="ISCW003546-RA">
    <property type="protein sequence ID" value="ISCW003546-PA"/>
    <property type="gene ID" value="ISCW003546"/>
</dbReference>
<evidence type="ECO:0000313" key="1">
    <source>
        <dbReference type="EMBL" id="EEC06870.1"/>
    </source>
</evidence>
<dbReference type="VEuPathDB" id="VectorBase:ISCW003546"/>
<reference evidence="1 3" key="1">
    <citation type="submission" date="2008-03" db="EMBL/GenBank/DDBJ databases">
        <title>Annotation of Ixodes scapularis.</title>
        <authorList>
            <consortium name="Ixodes scapularis Genome Project Consortium"/>
            <person name="Caler E."/>
            <person name="Hannick L.I."/>
            <person name="Bidwell S."/>
            <person name="Joardar V."/>
            <person name="Thiagarajan M."/>
            <person name="Amedeo P."/>
            <person name="Galinsky K.J."/>
            <person name="Schobel S."/>
            <person name="Inman J."/>
            <person name="Hostetler J."/>
            <person name="Miller J."/>
            <person name="Hammond M."/>
            <person name="Megy K."/>
            <person name="Lawson D."/>
            <person name="Kodira C."/>
            <person name="Sutton G."/>
            <person name="Meyer J."/>
            <person name="Hill C.A."/>
            <person name="Birren B."/>
            <person name="Nene V."/>
            <person name="Collins F."/>
            <person name="Alarcon-Chaidez F."/>
            <person name="Wikel S."/>
            <person name="Strausberg R."/>
        </authorList>
    </citation>
    <scope>NUCLEOTIDE SEQUENCE [LARGE SCALE GENOMIC DNA]</scope>
    <source>
        <strain evidence="3">Wikel</strain>
        <strain evidence="1">Wikel colony</strain>
    </source>
</reference>
<protein>
    <submittedName>
        <fullName evidence="1 2">Uncharacterized protein</fullName>
    </submittedName>
</protein>
<gene>
    <name evidence="1" type="ORF">IscW_ISCW003546</name>
</gene>
<reference evidence="2" key="2">
    <citation type="submission" date="2020-05" db="UniProtKB">
        <authorList>
            <consortium name="EnsemblMetazoa"/>
        </authorList>
    </citation>
    <scope>IDENTIFICATION</scope>
    <source>
        <strain evidence="2">wikel</strain>
    </source>
</reference>
<dbReference type="EMBL" id="DS728533">
    <property type="protein sequence ID" value="EEC06870.1"/>
    <property type="molecule type" value="Genomic_DNA"/>
</dbReference>